<accession>A0A218ZBY7</accession>
<keyword evidence="3" id="KW-1185">Reference proteome</keyword>
<evidence type="ECO:0000313" key="3">
    <source>
        <dbReference type="Proteomes" id="UP000242519"/>
    </source>
</evidence>
<reference evidence="2 3" key="1">
    <citation type="submission" date="2017-04" db="EMBL/GenBank/DDBJ databases">
        <title>Draft genome sequence of Marssonina coronaria NL1: causal agent of apple blotch.</title>
        <authorList>
            <person name="Cheng Q."/>
        </authorList>
    </citation>
    <scope>NUCLEOTIDE SEQUENCE [LARGE SCALE GENOMIC DNA]</scope>
    <source>
        <strain evidence="2 3">NL1</strain>
    </source>
</reference>
<gene>
    <name evidence="2" type="ORF">B2J93_593</name>
</gene>
<name>A0A218ZBY7_9HELO</name>
<sequence>MSQYPPQNSYGQQQYAPPQPGYGYPPPQPQPIYIQAPPPQQAPEKERGCLYGWYGSPLSPRSLPSPDVLTDARTAWPRSAAAGFAARPASAAWNA</sequence>
<proteinExistence type="predicted"/>
<dbReference type="Proteomes" id="UP000242519">
    <property type="component" value="Unassembled WGS sequence"/>
</dbReference>
<organism evidence="2 3">
    <name type="scientific">Diplocarpon coronariae</name>
    <dbReference type="NCBI Taxonomy" id="2795749"/>
    <lineage>
        <taxon>Eukaryota</taxon>
        <taxon>Fungi</taxon>
        <taxon>Dikarya</taxon>
        <taxon>Ascomycota</taxon>
        <taxon>Pezizomycotina</taxon>
        <taxon>Leotiomycetes</taxon>
        <taxon>Helotiales</taxon>
        <taxon>Drepanopezizaceae</taxon>
        <taxon>Diplocarpon</taxon>
    </lineage>
</organism>
<feature type="compositionally biased region" description="Pro residues" evidence="1">
    <location>
        <begin position="17"/>
        <end position="41"/>
    </location>
</feature>
<evidence type="ECO:0000313" key="2">
    <source>
        <dbReference type="EMBL" id="OWP05023.1"/>
    </source>
</evidence>
<evidence type="ECO:0000256" key="1">
    <source>
        <dbReference type="SAM" id="MobiDB-lite"/>
    </source>
</evidence>
<comment type="caution">
    <text evidence="2">The sequence shown here is derived from an EMBL/GenBank/DDBJ whole genome shotgun (WGS) entry which is preliminary data.</text>
</comment>
<dbReference type="AlphaFoldDB" id="A0A218ZBY7"/>
<dbReference type="EMBL" id="MZNU01000083">
    <property type="protein sequence ID" value="OWP05023.1"/>
    <property type="molecule type" value="Genomic_DNA"/>
</dbReference>
<feature type="region of interest" description="Disordered" evidence="1">
    <location>
        <begin position="1"/>
        <end position="48"/>
    </location>
</feature>
<protein>
    <submittedName>
        <fullName evidence="2">Uncharacterized protein</fullName>
    </submittedName>
</protein>
<dbReference type="InParanoid" id="A0A218ZBY7"/>